<evidence type="ECO:0000256" key="9">
    <source>
        <dbReference type="RuleBase" id="RU003410"/>
    </source>
</evidence>
<dbReference type="GO" id="GO:0004748">
    <property type="term" value="F:ribonucleoside-diphosphate reductase activity, thioredoxin disulfide as acceptor"/>
    <property type="evidence" value="ECO:0007669"/>
    <property type="project" value="UniProtKB-EC"/>
</dbReference>
<dbReference type="InterPro" id="IPR036390">
    <property type="entry name" value="WH_DNA-bd_sf"/>
</dbReference>
<evidence type="ECO:0000256" key="8">
    <source>
        <dbReference type="ARBA" id="ARBA00023136"/>
    </source>
</evidence>
<dbReference type="InterPro" id="IPR008926">
    <property type="entry name" value="RNR_R1-su_N"/>
</dbReference>
<feature type="region of interest" description="Disordered" evidence="10">
    <location>
        <begin position="1"/>
        <end position="34"/>
    </location>
</feature>
<dbReference type="InParanoid" id="A0A2R5GTZ7"/>
<dbReference type="NCBIfam" id="TIGR02506">
    <property type="entry name" value="NrdE_NrdA"/>
    <property type="match status" value="1"/>
</dbReference>
<dbReference type="GO" id="GO:0005524">
    <property type="term" value="F:ATP binding"/>
    <property type="evidence" value="ECO:0007669"/>
    <property type="project" value="InterPro"/>
</dbReference>
<dbReference type="GO" id="GO:0016020">
    <property type="term" value="C:membrane"/>
    <property type="evidence" value="ECO:0007669"/>
    <property type="project" value="UniProtKB-SubCell"/>
</dbReference>
<evidence type="ECO:0000313" key="12">
    <source>
        <dbReference type="EMBL" id="GBG33228.1"/>
    </source>
</evidence>
<dbReference type="GO" id="GO:0005971">
    <property type="term" value="C:ribonucleoside-diphosphate reductase complex"/>
    <property type="evidence" value="ECO:0007669"/>
    <property type="project" value="TreeGrafter"/>
</dbReference>
<dbReference type="Pfam" id="PF00317">
    <property type="entry name" value="Ribonuc_red_lgN"/>
    <property type="match status" value="1"/>
</dbReference>
<dbReference type="SMART" id="SM01128">
    <property type="entry name" value="DDRGK"/>
    <property type="match status" value="1"/>
</dbReference>
<comment type="caution">
    <text evidence="12">The sequence shown here is derived from an EMBL/GenBank/DDBJ whole genome shotgun (WGS) entry which is preliminary data.</text>
</comment>
<dbReference type="InterPro" id="IPR039718">
    <property type="entry name" value="Rrm1"/>
</dbReference>
<protein>
    <recommendedName>
        <fullName evidence="3 9">Ribonucleoside-diphosphate reductase</fullName>
        <ecNumber evidence="3 9">1.17.4.1</ecNumber>
    </recommendedName>
</protein>
<feature type="compositionally biased region" description="Basic and acidic residues" evidence="10">
    <location>
        <begin position="139"/>
        <end position="160"/>
    </location>
</feature>
<organism evidence="12 13">
    <name type="scientific">Hondaea fermentalgiana</name>
    <dbReference type="NCBI Taxonomy" id="2315210"/>
    <lineage>
        <taxon>Eukaryota</taxon>
        <taxon>Sar</taxon>
        <taxon>Stramenopiles</taxon>
        <taxon>Bigyra</taxon>
        <taxon>Labyrinthulomycetes</taxon>
        <taxon>Thraustochytrida</taxon>
        <taxon>Thraustochytriidae</taxon>
        <taxon>Hondaea</taxon>
    </lineage>
</organism>
<keyword evidence="6 9" id="KW-0560">Oxidoreductase</keyword>
<comment type="function">
    <text evidence="9">Provides the precursors necessary for DNA synthesis. Catalyzes the biosynthesis of deoxyribonucleotides from the corresponding ribonucleotides.</text>
</comment>
<proteinExistence type="inferred from homology"/>
<dbReference type="SUPFAM" id="SSF51998">
    <property type="entry name" value="PFL-like glycyl radical enzymes"/>
    <property type="match status" value="1"/>
</dbReference>
<dbReference type="EC" id="1.17.4.1" evidence="3 9"/>
<dbReference type="Pfam" id="PF09756">
    <property type="entry name" value="DDRGK"/>
    <property type="match status" value="1"/>
</dbReference>
<dbReference type="SUPFAM" id="SSF48168">
    <property type="entry name" value="R1 subunit of ribonucleotide reductase, N-terminal domain"/>
    <property type="match status" value="1"/>
</dbReference>
<dbReference type="Proteomes" id="UP000241890">
    <property type="component" value="Unassembled WGS sequence"/>
</dbReference>
<dbReference type="EMBL" id="BEYU01000148">
    <property type="protein sequence ID" value="GBG33228.1"/>
    <property type="molecule type" value="Genomic_DNA"/>
</dbReference>
<reference evidence="12 13" key="1">
    <citation type="submission" date="2017-12" db="EMBL/GenBank/DDBJ databases">
        <title>Sequencing, de novo assembly and annotation of complete genome of a new Thraustochytrid species, strain FCC1311.</title>
        <authorList>
            <person name="Sedici K."/>
            <person name="Godart F."/>
            <person name="Aiese Cigliano R."/>
            <person name="Sanseverino W."/>
            <person name="Barakat M."/>
            <person name="Ortet P."/>
            <person name="Marechal E."/>
            <person name="Cagnac O."/>
            <person name="Amato A."/>
        </authorList>
    </citation>
    <scope>NUCLEOTIDE SEQUENCE [LARGE SCALE GENOMIC DNA]</scope>
</reference>
<evidence type="ECO:0000256" key="2">
    <source>
        <dbReference type="ARBA" id="ARBA00010406"/>
    </source>
</evidence>
<evidence type="ECO:0000256" key="4">
    <source>
        <dbReference type="ARBA" id="ARBA00022692"/>
    </source>
</evidence>
<dbReference type="AlphaFoldDB" id="A0A2R5GTZ7"/>
<dbReference type="Gene3D" id="1.10.10.10">
    <property type="entry name" value="Winged helix-like DNA-binding domain superfamily/Winged helix DNA-binding domain"/>
    <property type="match status" value="1"/>
</dbReference>
<dbReference type="PANTHER" id="PTHR11573:SF6">
    <property type="entry name" value="RIBONUCLEOSIDE-DIPHOSPHATE REDUCTASE LARGE SUBUNIT"/>
    <property type="match status" value="1"/>
</dbReference>
<dbReference type="CDD" id="cd01679">
    <property type="entry name" value="RNR_I"/>
    <property type="match status" value="1"/>
</dbReference>
<evidence type="ECO:0000256" key="7">
    <source>
        <dbReference type="ARBA" id="ARBA00023116"/>
    </source>
</evidence>
<feature type="region of interest" description="Disordered" evidence="10">
    <location>
        <begin position="139"/>
        <end position="183"/>
    </location>
</feature>
<dbReference type="InterPro" id="IPR019153">
    <property type="entry name" value="DDRGK_dom-contain"/>
</dbReference>
<feature type="region of interest" description="Disordered" evidence="10">
    <location>
        <begin position="196"/>
        <end position="235"/>
    </location>
</feature>
<dbReference type="OrthoDB" id="2285710at2759"/>
<dbReference type="InterPro" id="IPR013346">
    <property type="entry name" value="NrdE_NrdA_C"/>
</dbReference>
<dbReference type="Gene3D" id="3.20.70.20">
    <property type="match status" value="1"/>
</dbReference>
<dbReference type="InterPro" id="IPR000788">
    <property type="entry name" value="RNR_lg_C"/>
</dbReference>
<evidence type="ECO:0000256" key="10">
    <source>
        <dbReference type="SAM" id="MobiDB-lite"/>
    </source>
</evidence>
<dbReference type="GO" id="GO:0009263">
    <property type="term" value="P:deoxyribonucleotide biosynthetic process"/>
    <property type="evidence" value="ECO:0007669"/>
    <property type="project" value="UniProtKB-KW"/>
</dbReference>
<dbReference type="UniPathway" id="UPA00326"/>
<dbReference type="InterPro" id="IPR036388">
    <property type="entry name" value="WH-like_DNA-bd_sf"/>
</dbReference>
<comment type="similarity">
    <text evidence="2 9">Belongs to the ribonucleoside diphosphate reductase large chain family.</text>
</comment>
<feature type="compositionally biased region" description="Acidic residues" evidence="10">
    <location>
        <begin position="161"/>
        <end position="183"/>
    </location>
</feature>
<evidence type="ECO:0000313" key="13">
    <source>
        <dbReference type="Proteomes" id="UP000241890"/>
    </source>
</evidence>
<feature type="domain" description="Ribonucleotide reductase large subunit" evidence="11">
    <location>
        <begin position="932"/>
        <end position="954"/>
    </location>
</feature>
<evidence type="ECO:0000259" key="11">
    <source>
        <dbReference type="PROSITE" id="PS00089"/>
    </source>
</evidence>
<dbReference type="PROSITE" id="PS00089">
    <property type="entry name" value="RIBORED_LARGE"/>
    <property type="match status" value="1"/>
</dbReference>
<dbReference type="PRINTS" id="PR01183">
    <property type="entry name" value="RIBORDTASEM1"/>
</dbReference>
<gene>
    <name evidence="12" type="ORF">FCC1311_094522</name>
</gene>
<sequence>MGKDREPPRVDAPQATASREIPLRPSTADCPQRGVDGGKLHCHCEVSERRKRFAPQTKAEGTTVMATAAASAAAQESLAPVDGATLLLTGLLGVLVLVYLLNAATQGLGGPASVADVLAVLRQGVRDPRRAELRERALREAEDAEAERVLHHEEVDHLERDVEDDDLSDDDEDDLDDADLGFVDNGDDEIAAAALDENAQDVDGEAPAGAEPDFDNMTERQMQKAMRKRRKRDEKRARQEWIRERERRRQAEREAYLARQQERDEEHELEAAAQRETLEEKRKEDEALYKQWRGAITVERQGEDAGDADDQVAATIVKYIKENKVVRLEDLAADMELRTQDVKQRLEAIVAEGRIDGVFDDRGKFIHVTTQELDALAQYITERGRVSIRELTQAQLVSTTAASTEAEAYADPSGATSTSAWTTTSMFGISGVVAAANSVAVASTARANTNRIFPFPSLRSRTHVSFAQLIHEIIQKHGKRIDEVVRPERDFDYDIFSIQTLRKSYLLRKDGVIMETPQYMHMRVALGIHGDDLESAFAMYDKMSRRLYTPASPTLFNSGTPRAQLASCFLLALKGDSIEGIFDTLGDCAKISKYAGGIGLHMHNLRSSNSHIEGTNGKSSGIVPFLKIFNETARAVNQAGKRKGAFAIYLEPHHADIEQFIELRRNTGAEELRTHDLFMERVQQNALWSLFDPNTAPGLEEVYGDEYKALYERYETEGRAVKTVRAQDLWVSMLRSIKESGGPYLTNKDAVNNRSNKKNLGTIKSSNLCNEIVEYSSPDESAVCTLSSLILANYVTEEVDDTFGFRFNFEMLTEVTREVVRNLDLCIDRMFYPIESARTSNLRHRPMGIGVSGLHDVFMKLKMAYDSPEAKQLNKLIFETIYRAAVLESSELARVKGPYESFAGSPASQGVFQFEMWGLDVTTEGELFYKDWEGIHKNMVRYGLRNSLLVALMPTASSASIAGVTESFEILTSNLYSRKVMAGEYTIVNKYMVRELVERGIWNQNLSERILSNNGSIQVFADEIPADVRHRYRTVWEYKMRDYIVMSADRAPFVCQTQSLNLYMVRPTIPKLNAMLQYAHKKGLKTLLYYLRTKAVTEAIKFTAPEGMHHIIDENENKNENKVSENEKAILADNDDRECLSCSA</sequence>
<accession>A0A2R5GTZ7</accession>
<dbReference type="InterPro" id="IPR013509">
    <property type="entry name" value="RNR_lsu_N"/>
</dbReference>
<keyword evidence="7 9" id="KW-0215">Deoxyribonucleotide synthesis</keyword>
<evidence type="ECO:0000256" key="3">
    <source>
        <dbReference type="ARBA" id="ARBA00012274"/>
    </source>
</evidence>
<comment type="catalytic activity">
    <reaction evidence="9">
        <text>a 2'-deoxyribonucleoside 5'-diphosphate + [thioredoxin]-disulfide + H2O = a ribonucleoside 5'-diphosphate + [thioredoxin]-dithiol</text>
        <dbReference type="Rhea" id="RHEA:23252"/>
        <dbReference type="Rhea" id="RHEA-COMP:10698"/>
        <dbReference type="Rhea" id="RHEA-COMP:10700"/>
        <dbReference type="ChEBI" id="CHEBI:15377"/>
        <dbReference type="ChEBI" id="CHEBI:29950"/>
        <dbReference type="ChEBI" id="CHEBI:50058"/>
        <dbReference type="ChEBI" id="CHEBI:57930"/>
        <dbReference type="ChEBI" id="CHEBI:73316"/>
        <dbReference type="EC" id="1.17.4.1"/>
    </reaction>
</comment>
<evidence type="ECO:0000256" key="5">
    <source>
        <dbReference type="ARBA" id="ARBA00022989"/>
    </source>
</evidence>
<dbReference type="SUPFAM" id="SSF46785">
    <property type="entry name" value="Winged helix' DNA-binding domain"/>
    <property type="match status" value="1"/>
</dbReference>
<keyword evidence="5" id="KW-1133">Transmembrane helix</keyword>
<keyword evidence="8" id="KW-0472">Membrane</keyword>
<evidence type="ECO:0000256" key="6">
    <source>
        <dbReference type="ARBA" id="ARBA00023002"/>
    </source>
</evidence>
<dbReference type="Pfam" id="PF02867">
    <property type="entry name" value="Ribonuc_red_lgC"/>
    <property type="match status" value="1"/>
</dbReference>
<comment type="subcellular location">
    <subcellularLocation>
        <location evidence="1">Membrane</location>
        <topology evidence="1">Single-pass membrane protein</topology>
    </subcellularLocation>
</comment>
<keyword evidence="13" id="KW-1185">Reference proteome</keyword>
<dbReference type="PANTHER" id="PTHR11573">
    <property type="entry name" value="RIBONUCLEOSIDE-DIPHOSPHATE REDUCTASE LARGE CHAIN"/>
    <property type="match status" value="1"/>
</dbReference>
<name>A0A2R5GTZ7_9STRA</name>
<evidence type="ECO:0000256" key="1">
    <source>
        <dbReference type="ARBA" id="ARBA00004167"/>
    </source>
</evidence>
<keyword evidence="4" id="KW-0812">Transmembrane</keyword>